<keyword evidence="9" id="KW-0966">Cell projection</keyword>
<dbReference type="Pfam" id="PF04545">
    <property type="entry name" value="Sigma70_r4"/>
    <property type="match status" value="1"/>
</dbReference>
<comment type="similarity">
    <text evidence="2">Belongs to the flagella basal body rod proteins family.</text>
</comment>
<protein>
    <recommendedName>
        <fullName evidence="3">Flagellar basal body rod protein FlgB</fullName>
    </recommendedName>
</protein>
<dbReference type="InterPro" id="IPR006300">
    <property type="entry name" value="FlgB"/>
</dbReference>
<dbReference type="PROSITE" id="PS00588">
    <property type="entry name" value="FLAGELLA_BB_ROD"/>
    <property type="match status" value="1"/>
</dbReference>
<evidence type="ECO:0000256" key="1">
    <source>
        <dbReference type="ARBA" id="ARBA00004117"/>
    </source>
</evidence>
<dbReference type="Pfam" id="PF00460">
    <property type="entry name" value="Flg_bb_rod"/>
    <property type="match status" value="1"/>
</dbReference>
<dbReference type="SUPFAM" id="SSF88659">
    <property type="entry name" value="Sigma3 and sigma4 domains of RNA polymerase sigma factors"/>
    <property type="match status" value="1"/>
</dbReference>
<proteinExistence type="inferred from homology"/>
<gene>
    <name evidence="9" type="primary">flgB</name>
    <name evidence="9" type="ORF">GU927_015080</name>
</gene>
<evidence type="ECO:0000256" key="2">
    <source>
        <dbReference type="ARBA" id="ARBA00009677"/>
    </source>
</evidence>
<dbReference type="NCBIfam" id="TIGR01396">
    <property type="entry name" value="FlgB"/>
    <property type="match status" value="1"/>
</dbReference>
<dbReference type="InterPro" id="IPR007630">
    <property type="entry name" value="RNA_pol_sigma70_r4"/>
</dbReference>
<dbReference type="InterPro" id="IPR013324">
    <property type="entry name" value="RNA_pol_sigma_r3/r4-like"/>
</dbReference>
<dbReference type="InterPro" id="IPR001444">
    <property type="entry name" value="Flag_bb_rod_N"/>
</dbReference>
<accession>A0ABS6J5Y2</accession>
<organism evidence="9 10">
    <name type="scientific">Paragemmobacter amnigenus</name>
    <dbReference type="NCBI Taxonomy" id="2852097"/>
    <lineage>
        <taxon>Bacteria</taxon>
        <taxon>Pseudomonadati</taxon>
        <taxon>Pseudomonadota</taxon>
        <taxon>Alphaproteobacteria</taxon>
        <taxon>Rhodobacterales</taxon>
        <taxon>Paracoccaceae</taxon>
        <taxon>Paragemmobacter</taxon>
    </lineage>
</organism>
<evidence type="ECO:0000259" key="7">
    <source>
        <dbReference type="Pfam" id="PF00460"/>
    </source>
</evidence>
<comment type="function">
    <text evidence="5">Structural component of flagellum, the bacterial motility apparatus. Part of the rod structure of flagellar basal body.</text>
</comment>
<keyword evidence="4" id="KW-0975">Bacterial flagellum</keyword>
<evidence type="ECO:0000256" key="3">
    <source>
        <dbReference type="ARBA" id="ARBA00014376"/>
    </source>
</evidence>
<keyword evidence="9" id="KW-0282">Flagellum</keyword>
<dbReference type="InterPro" id="IPR019776">
    <property type="entry name" value="Flagellar_basal_body_rod_CS"/>
</dbReference>
<keyword evidence="9" id="KW-0969">Cilium</keyword>
<feature type="domain" description="RNA polymerase sigma-70 region 4" evidence="8">
    <location>
        <begin position="98"/>
        <end position="132"/>
    </location>
</feature>
<evidence type="ECO:0000256" key="5">
    <source>
        <dbReference type="ARBA" id="ARBA00024934"/>
    </source>
</evidence>
<comment type="caution">
    <text evidence="9">The sequence shown here is derived from an EMBL/GenBank/DDBJ whole genome shotgun (WGS) entry which is preliminary data.</text>
</comment>
<comment type="subcellular location">
    <subcellularLocation>
        <location evidence="1">Bacterial flagellum basal body</location>
    </subcellularLocation>
</comment>
<keyword evidence="10" id="KW-1185">Reference proteome</keyword>
<name>A0ABS6J5Y2_9RHOB</name>
<dbReference type="Proteomes" id="UP000731907">
    <property type="component" value="Unassembled WGS sequence"/>
</dbReference>
<evidence type="ECO:0000313" key="10">
    <source>
        <dbReference type="Proteomes" id="UP000731907"/>
    </source>
</evidence>
<evidence type="ECO:0000256" key="6">
    <source>
        <dbReference type="ARBA" id="ARBA00026072"/>
    </source>
</evidence>
<dbReference type="RefSeq" id="WP_161763289.1">
    <property type="nucleotide sequence ID" value="NZ_JAAATX020000010.1"/>
</dbReference>
<comment type="subunit">
    <text evidence="6">The basal body constitutes a major portion of the flagellar organelle and consists of a number of rings mounted on a central rod. In Gram-negative bacteria, at least four rings, L, P, S and M are present, whereas Gram-positive bacteria lack the L and P rings. The rod consists of about 26 subunits of FlgG in the distal portion, and FlgB, FlgC and FlgF build up the proximal portion of the rod with about 6 subunits each. Rod assembly occurs by export via the flagellum-specific pathway of its constituent proteins and by their incorporation into the rod structure in the probable order of FlgB, FlgC, FlgF and FlgG. Another protein, FliE, also assembles onto the stable rod structure.</text>
</comment>
<reference evidence="9 10" key="1">
    <citation type="submission" date="2021-06" db="EMBL/GenBank/DDBJ databases">
        <title>Rhodobacteraceae bacterium strain HSP-20.</title>
        <authorList>
            <person name="Chen W.-M."/>
        </authorList>
    </citation>
    <scope>NUCLEOTIDE SEQUENCE [LARGE SCALE GENOMIC DNA]</scope>
    <source>
        <strain evidence="9 10">HSP-20</strain>
    </source>
</reference>
<evidence type="ECO:0000256" key="4">
    <source>
        <dbReference type="ARBA" id="ARBA00023143"/>
    </source>
</evidence>
<evidence type="ECO:0000313" key="9">
    <source>
        <dbReference type="EMBL" id="MBU9699173.1"/>
    </source>
</evidence>
<sequence>MTVGFRETIGLHAQALVLRERRGEILASNIANAATPNFKARDFDFESELARSMGTGGPDRTAAGHMGTALADGQLGYRVPVTTSLDGNTVELSTEQMEFAEELNVYEIAEILGVTTGRVSQIKKAAVGRLRESITAMEGDD</sequence>
<dbReference type="Gene3D" id="1.20.140.160">
    <property type="match status" value="1"/>
</dbReference>
<evidence type="ECO:0000259" key="8">
    <source>
        <dbReference type="Pfam" id="PF04545"/>
    </source>
</evidence>
<dbReference type="EMBL" id="JAAATX020000010">
    <property type="protein sequence ID" value="MBU9699173.1"/>
    <property type="molecule type" value="Genomic_DNA"/>
</dbReference>
<feature type="domain" description="Flagellar basal body rod protein N-terminal" evidence="7">
    <location>
        <begin position="13"/>
        <end position="39"/>
    </location>
</feature>